<keyword evidence="3" id="KW-1185">Reference proteome</keyword>
<accession>A0AAD7RFJ3</accession>
<sequence length="86" mass="9382">MDSSHGAVLSYSRTHAHTHTAGRGQRRRCKYFLTATRNTVVLQSTHLSYSCGNGVTDHQRVQLRGAEDQGCREGGGAAPEAHQICM</sequence>
<protein>
    <submittedName>
        <fullName evidence="2">Uncharacterized protein</fullName>
    </submittedName>
</protein>
<evidence type="ECO:0000313" key="3">
    <source>
        <dbReference type="Proteomes" id="UP001221898"/>
    </source>
</evidence>
<dbReference type="Proteomes" id="UP001221898">
    <property type="component" value="Unassembled WGS sequence"/>
</dbReference>
<gene>
    <name evidence="2" type="ORF">AAFF_G00230630</name>
</gene>
<proteinExistence type="predicted"/>
<evidence type="ECO:0000256" key="1">
    <source>
        <dbReference type="SAM" id="MobiDB-lite"/>
    </source>
</evidence>
<reference evidence="2" key="1">
    <citation type="journal article" date="2023" name="Science">
        <title>Genome structures resolve the early diversification of teleost fishes.</title>
        <authorList>
            <person name="Parey E."/>
            <person name="Louis A."/>
            <person name="Montfort J."/>
            <person name="Bouchez O."/>
            <person name="Roques C."/>
            <person name="Iampietro C."/>
            <person name="Lluch J."/>
            <person name="Castinel A."/>
            <person name="Donnadieu C."/>
            <person name="Desvignes T."/>
            <person name="Floi Bucao C."/>
            <person name="Jouanno E."/>
            <person name="Wen M."/>
            <person name="Mejri S."/>
            <person name="Dirks R."/>
            <person name="Jansen H."/>
            <person name="Henkel C."/>
            <person name="Chen W.J."/>
            <person name="Zahm M."/>
            <person name="Cabau C."/>
            <person name="Klopp C."/>
            <person name="Thompson A.W."/>
            <person name="Robinson-Rechavi M."/>
            <person name="Braasch I."/>
            <person name="Lecointre G."/>
            <person name="Bobe J."/>
            <person name="Postlethwait J.H."/>
            <person name="Berthelot C."/>
            <person name="Roest Crollius H."/>
            <person name="Guiguen Y."/>
        </authorList>
    </citation>
    <scope>NUCLEOTIDE SEQUENCE</scope>
    <source>
        <strain evidence="2">NC1722</strain>
    </source>
</reference>
<comment type="caution">
    <text evidence="2">The sequence shown here is derived from an EMBL/GenBank/DDBJ whole genome shotgun (WGS) entry which is preliminary data.</text>
</comment>
<dbReference type="AlphaFoldDB" id="A0AAD7RFJ3"/>
<feature type="region of interest" description="Disordered" evidence="1">
    <location>
        <begin position="1"/>
        <end position="24"/>
    </location>
</feature>
<organism evidence="2 3">
    <name type="scientific">Aldrovandia affinis</name>
    <dbReference type="NCBI Taxonomy" id="143900"/>
    <lineage>
        <taxon>Eukaryota</taxon>
        <taxon>Metazoa</taxon>
        <taxon>Chordata</taxon>
        <taxon>Craniata</taxon>
        <taxon>Vertebrata</taxon>
        <taxon>Euteleostomi</taxon>
        <taxon>Actinopterygii</taxon>
        <taxon>Neopterygii</taxon>
        <taxon>Teleostei</taxon>
        <taxon>Notacanthiformes</taxon>
        <taxon>Halosauridae</taxon>
        <taxon>Aldrovandia</taxon>
    </lineage>
</organism>
<evidence type="ECO:0000313" key="2">
    <source>
        <dbReference type="EMBL" id="KAJ8379151.1"/>
    </source>
</evidence>
<dbReference type="EMBL" id="JAINUG010000300">
    <property type="protein sequence ID" value="KAJ8379151.1"/>
    <property type="molecule type" value="Genomic_DNA"/>
</dbReference>
<name>A0AAD7RFJ3_9TELE</name>
<feature type="compositionally biased region" description="Basic residues" evidence="1">
    <location>
        <begin position="14"/>
        <end position="24"/>
    </location>
</feature>